<proteinExistence type="predicted"/>
<dbReference type="RefSeq" id="WP_145848754.1">
    <property type="nucleotide sequence ID" value="NZ_CP042239.1"/>
</dbReference>
<reference evidence="2 3" key="1">
    <citation type="submission" date="2019-07" db="EMBL/GenBank/DDBJ databases">
        <title>Sphingomonas alkalisoli sp. nov., isolated from rhizosphere soil of Suaedae salsa.</title>
        <authorList>
            <person name="Zhang H."/>
            <person name="Xu L."/>
            <person name="Zhang J.-X."/>
            <person name="Sun J.-Q."/>
        </authorList>
    </citation>
    <scope>NUCLEOTIDE SEQUENCE [LARGE SCALE GENOMIC DNA]</scope>
    <source>
        <strain evidence="2 3">XS-10</strain>
    </source>
</reference>
<dbReference type="EMBL" id="CP042239">
    <property type="protein sequence ID" value="QDX27322.1"/>
    <property type="molecule type" value="Genomic_DNA"/>
</dbReference>
<dbReference type="InterPro" id="IPR010982">
    <property type="entry name" value="Lambda_DNA-bd_dom_sf"/>
</dbReference>
<evidence type="ECO:0000313" key="2">
    <source>
        <dbReference type="EMBL" id="QDX27322.1"/>
    </source>
</evidence>
<dbReference type="SMART" id="SM00530">
    <property type="entry name" value="HTH_XRE"/>
    <property type="match status" value="1"/>
</dbReference>
<protein>
    <submittedName>
        <fullName evidence="2">Helix-turn-helix transcriptional regulator</fullName>
    </submittedName>
</protein>
<dbReference type="Proteomes" id="UP000318055">
    <property type="component" value="Chromosome"/>
</dbReference>
<name>A0A518RIQ9_9SPHN</name>
<dbReference type="AlphaFoldDB" id="A0A518RIQ9"/>
<organism evidence="2 3">
    <name type="scientific">Sphingomonas suaedae</name>
    <dbReference type="NCBI Taxonomy" id="2599297"/>
    <lineage>
        <taxon>Bacteria</taxon>
        <taxon>Pseudomonadati</taxon>
        <taxon>Pseudomonadota</taxon>
        <taxon>Alphaproteobacteria</taxon>
        <taxon>Sphingomonadales</taxon>
        <taxon>Sphingomonadaceae</taxon>
        <taxon>Sphingomonas</taxon>
    </lineage>
</organism>
<accession>A0A518RIQ9</accession>
<dbReference type="CDD" id="cd00093">
    <property type="entry name" value="HTH_XRE"/>
    <property type="match status" value="1"/>
</dbReference>
<dbReference type="PROSITE" id="PS50943">
    <property type="entry name" value="HTH_CROC1"/>
    <property type="match status" value="1"/>
</dbReference>
<dbReference type="GO" id="GO:0003677">
    <property type="term" value="F:DNA binding"/>
    <property type="evidence" value="ECO:0007669"/>
    <property type="project" value="InterPro"/>
</dbReference>
<sequence length="189" mass="20160">MISAIREVRRAKGLTLEEVAERCSPPTTAQTIGRLETGTRTVSVAWLNRIAAALGVDAADLVRLPDRPDIAVAASLDAAGAHPLRRPATIVPPVAEADLVAVTVAGSIGDYRAGDQIWCRRLGPDAFAHALNRDVLIPRPAGRFLFGRLIAYEGEGGRLNILPLGPGARQQVIADPPWIACATRLIRQL</sequence>
<evidence type="ECO:0000313" key="3">
    <source>
        <dbReference type="Proteomes" id="UP000318055"/>
    </source>
</evidence>
<keyword evidence="3" id="KW-1185">Reference proteome</keyword>
<dbReference type="OrthoDB" id="7404022at2"/>
<dbReference type="KEGG" id="ssua:FPZ54_15805"/>
<dbReference type="Pfam" id="PF13560">
    <property type="entry name" value="HTH_31"/>
    <property type="match status" value="1"/>
</dbReference>
<evidence type="ECO:0000259" key="1">
    <source>
        <dbReference type="PROSITE" id="PS50943"/>
    </source>
</evidence>
<feature type="domain" description="HTH cro/C1-type" evidence="1">
    <location>
        <begin position="5"/>
        <end position="61"/>
    </location>
</feature>
<gene>
    <name evidence="2" type="ORF">FPZ54_15805</name>
</gene>
<dbReference type="Gene3D" id="1.10.260.40">
    <property type="entry name" value="lambda repressor-like DNA-binding domains"/>
    <property type="match status" value="1"/>
</dbReference>
<dbReference type="InterPro" id="IPR001387">
    <property type="entry name" value="Cro/C1-type_HTH"/>
</dbReference>
<dbReference type="SUPFAM" id="SSF47413">
    <property type="entry name" value="lambda repressor-like DNA-binding domains"/>
    <property type="match status" value="1"/>
</dbReference>